<dbReference type="Gene3D" id="3.40.50.300">
    <property type="entry name" value="P-loop containing nucleotide triphosphate hydrolases"/>
    <property type="match status" value="1"/>
</dbReference>
<dbReference type="Gene3D" id="1.10.8.60">
    <property type="match status" value="1"/>
</dbReference>
<sequence length="788" mass="87498">MSESARRPRRPRVQLPVLPLKNTVVFPQVVVPLAVGRPRSLQLLDDLPTGDRTLAVSAQLDENVDEATWEQVYWVGTVVRIEHMIKLPDGTVQLAVRGLQRVRLEPAGTDKPYLVANIRPHPERAGRARPPLEREALTRSAIASFQQLVAIAPYLPGELLGAALSLDDQLQLAYFLATHVRISVEERQQILELATARDKLQRLLGLIGHELEVLELGRKIQSQAEESIGRSQREYFLREQLKAIQHELGEVDQDAAEAAELRERIDKAGLPPEARREADRELARLERIPSISPESSVIRTYLDLLVSLPWNVSTEGELDVKRAREVLDADHYDLDKVKKRVVEHLAVRRLKQQRGLSERGREPILCFVGPPGVGKTSLGQSIARAMGRKFARASLGGVHDEAEIRGHRRTYIGAMPGRVIQAIRRAESNDPVFILDEVDKIGADWRGDPSSALLEVLDPEQNKDFRDNYLDVPFDLSRVMFITTANTLDSVPPALRDRMEVLQLSGYTEDEKVHIALQFLLPKQLDAHGLRADEVLFEEASLRLLIREYTREAGVRNLEREIAGVLRRAAALIAAGESEGSVVIDTERVRDALGKRRFYDESAERIDRPGVATGLTWTPTGGEIVFVEAAAVPGKGELRLTGQLGEVMRESASAALSYLKTRAADLHIDRRVFEENDIHVHVPAGAQPKEGPSAGVTVLAAIASILTGQPVRDDLAMTGEITLRGRVLPIGGLKEKVLAAHRAGIRRVLVPKRNEADLDDIPADLRREMDLVLVESIDQVLREALPGL</sequence>
<dbReference type="EC" id="3.4.21.53" evidence="11"/>
<evidence type="ECO:0000256" key="7">
    <source>
        <dbReference type="ARBA" id="ARBA00022840"/>
    </source>
</evidence>
<keyword evidence="5 11" id="KW-0378">Hydrolase</keyword>
<feature type="active site" evidence="9 11">
    <location>
        <position position="736"/>
    </location>
</feature>
<dbReference type="NCBIfam" id="TIGR00763">
    <property type="entry name" value="lon"/>
    <property type="match status" value="1"/>
</dbReference>
<dbReference type="Pfam" id="PF00004">
    <property type="entry name" value="AAA"/>
    <property type="match status" value="1"/>
</dbReference>
<dbReference type="PROSITE" id="PS51787">
    <property type="entry name" value="LON_N"/>
    <property type="match status" value="1"/>
</dbReference>
<evidence type="ECO:0000256" key="10">
    <source>
        <dbReference type="PIRSR" id="PIRSR001174-2"/>
    </source>
</evidence>
<comment type="subcellular location">
    <subcellularLocation>
        <location evidence="1">Cytoplasm</location>
    </subcellularLocation>
</comment>
<dbReference type="GO" id="GO:0030163">
    <property type="term" value="P:protein catabolic process"/>
    <property type="evidence" value="ECO:0007669"/>
    <property type="project" value="InterPro"/>
</dbReference>
<evidence type="ECO:0000259" key="13">
    <source>
        <dbReference type="PROSITE" id="PS51787"/>
    </source>
</evidence>
<feature type="binding site" evidence="10">
    <location>
        <begin position="369"/>
        <end position="376"/>
    </location>
    <ligand>
        <name>ATP</name>
        <dbReference type="ChEBI" id="CHEBI:30616"/>
    </ligand>
</feature>
<dbReference type="Gene3D" id="3.30.230.10">
    <property type="match status" value="1"/>
</dbReference>
<feature type="domain" description="Lon N-terminal" evidence="13">
    <location>
        <begin position="15"/>
        <end position="211"/>
    </location>
</feature>
<keyword evidence="3 11" id="KW-0645">Protease</keyword>
<feature type="non-terminal residue" evidence="14">
    <location>
        <position position="788"/>
    </location>
</feature>
<proteinExistence type="inferred from homology"/>
<dbReference type="Gene3D" id="2.30.130.40">
    <property type="entry name" value="LON domain-like"/>
    <property type="match status" value="1"/>
</dbReference>
<dbReference type="InterPro" id="IPR004815">
    <property type="entry name" value="Lon_bac/euk-typ"/>
</dbReference>
<evidence type="ECO:0000256" key="5">
    <source>
        <dbReference type="ARBA" id="ARBA00022801"/>
    </source>
</evidence>
<dbReference type="RefSeq" id="WP_338203587.1">
    <property type="nucleotide sequence ID" value="NZ_JAEKNR010000178.1"/>
</dbReference>
<dbReference type="Gene3D" id="1.20.5.5270">
    <property type="match status" value="1"/>
</dbReference>
<dbReference type="GO" id="GO:0005737">
    <property type="term" value="C:cytoplasm"/>
    <property type="evidence" value="ECO:0007669"/>
    <property type="project" value="UniProtKB-SubCell"/>
</dbReference>
<dbReference type="InterPro" id="IPR015947">
    <property type="entry name" value="PUA-like_sf"/>
</dbReference>
<evidence type="ECO:0000313" key="15">
    <source>
        <dbReference type="Proteomes" id="UP000612893"/>
    </source>
</evidence>
<name>A0A934N8X4_9BACT</name>
<comment type="similarity">
    <text evidence="11">Belongs to the peptidase S16 family.</text>
</comment>
<evidence type="ECO:0000256" key="4">
    <source>
        <dbReference type="ARBA" id="ARBA00022741"/>
    </source>
</evidence>
<protein>
    <recommendedName>
        <fullName evidence="11">endopeptidase La</fullName>
        <ecNumber evidence="11">3.4.21.53</ecNumber>
    </recommendedName>
</protein>
<dbReference type="SUPFAM" id="SSF52540">
    <property type="entry name" value="P-loop containing nucleoside triphosphate hydrolases"/>
    <property type="match status" value="1"/>
</dbReference>
<dbReference type="GO" id="GO:0005524">
    <property type="term" value="F:ATP binding"/>
    <property type="evidence" value="ECO:0007669"/>
    <property type="project" value="UniProtKB-KW"/>
</dbReference>
<dbReference type="InterPro" id="IPR008269">
    <property type="entry name" value="Lon_proteolytic"/>
</dbReference>
<dbReference type="Pfam" id="PF22667">
    <property type="entry name" value="Lon_lid"/>
    <property type="match status" value="1"/>
</dbReference>
<dbReference type="InterPro" id="IPR046336">
    <property type="entry name" value="Lon_prtase_N_sf"/>
</dbReference>
<dbReference type="InterPro" id="IPR054594">
    <property type="entry name" value="Lon_lid"/>
</dbReference>
<keyword evidence="2" id="KW-0963">Cytoplasm</keyword>
<dbReference type="HAMAP" id="MF_01973">
    <property type="entry name" value="lon_bact"/>
    <property type="match status" value="1"/>
</dbReference>
<dbReference type="Proteomes" id="UP000612893">
    <property type="component" value="Unassembled WGS sequence"/>
</dbReference>
<dbReference type="SMART" id="SM00382">
    <property type="entry name" value="AAA"/>
    <property type="match status" value="1"/>
</dbReference>
<dbReference type="Pfam" id="PF05362">
    <property type="entry name" value="Lon_C"/>
    <property type="match status" value="1"/>
</dbReference>
<dbReference type="AlphaFoldDB" id="A0A934N8X4"/>
<evidence type="ECO:0000256" key="1">
    <source>
        <dbReference type="ARBA" id="ARBA00004496"/>
    </source>
</evidence>
<dbReference type="FunFam" id="3.40.50.300:FF:000382">
    <property type="entry name" value="Lon protease homolog 2, peroxisomal"/>
    <property type="match status" value="1"/>
</dbReference>
<dbReference type="Pfam" id="PF02190">
    <property type="entry name" value="LON_substr_bdg"/>
    <property type="match status" value="1"/>
</dbReference>
<dbReference type="GO" id="GO:0016887">
    <property type="term" value="F:ATP hydrolysis activity"/>
    <property type="evidence" value="ECO:0007669"/>
    <property type="project" value="InterPro"/>
</dbReference>
<comment type="catalytic activity">
    <reaction evidence="11">
        <text>Hydrolysis of proteins in presence of ATP.</text>
        <dbReference type="EC" id="3.4.21.53"/>
    </reaction>
</comment>
<dbReference type="CDD" id="cd19500">
    <property type="entry name" value="RecA-like_Lon"/>
    <property type="match status" value="1"/>
</dbReference>
<dbReference type="PANTHER" id="PTHR10046">
    <property type="entry name" value="ATP DEPENDENT LON PROTEASE FAMILY MEMBER"/>
    <property type="match status" value="1"/>
</dbReference>
<evidence type="ECO:0000256" key="3">
    <source>
        <dbReference type="ARBA" id="ARBA00022670"/>
    </source>
</evidence>
<dbReference type="InterPro" id="IPR003111">
    <property type="entry name" value="Lon_prtase_N"/>
</dbReference>
<evidence type="ECO:0000256" key="2">
    <source>
        <dbReference type="ARBA" id="ARBA00022490"/>
    </source>
</evidence>
<dbReference type="GO" id="GO:0043565">
    <property type="term" value="F:sequence-specific DNA binding"/>
    <property type="evidence" value="ECO:0007669"/>
    <property type="project" value="InterPro"/>
</dbReference>
<dbReference type="InterPro" id="IPR027065">
    <property type="entry name" value="Lon_Prtase"/>
</dbReference>
<keyword evidence="6 11" id="KW-0720">Serine protease</keyword>
<feature type="domain" description="Lon proteolytic" evidence="12">
    <location>
        <begin position="606"/>
        <end position="787"/>
    </location>
</feature>
<evidence type="ECO:0000256" key="6">
    <source>
        <dbReference type="ARBA" id="ARBA00022825"/>
    </source>
</evidence>
<keyword evidence="7 10" id="KW-0067">ATP-binding</keyword>
<dbReference type="Gene3D" id="1.20.58.1480">
    <property type="match status" value="1"/>
</dbReference>
<gene>
    <name evidence="14" type="primary">lon</name>
    <name evidence="14" type="ORF">JF922_17870</name>
</gene>
<keyword evidence="15" id="KW-1185">Reference proteome</keyword>
<feature type="active site" evidence="9 11">
    <location>
        <position position="693"/>
    </location>
</feature>
<comment type="caution">
    <text evidence="14">The sequence shown here is derived from an EMBL/GenBank/DDBJ whole genome shotgun (WGS) entry which is preliminary data.</text>
</comment>
<dbReference type="PROSITE" id="PS51786">
    <property type="entry name" value="LON_PROTEOLYTIC"/>
    <property type="match status" value="1"/>
</dbReference>
<dbReference type="SUPFAM" id="SSF54211">
    <property type="entry name" value="Ribosomal protein S5 domain 2-like"/>
    <property type="match status" value="1"/>
</dbReference>
<reference evidence="14" key="1">
    <citation type="submission" date="2020-10" db="EMBL/GenBank/DDBJ databases">
        <title>Ca. Dormibacterota MAGs.</title>
        <authorList>
            <person name="Montgomery K."/>
        </authorList>
    </citation>
    <scope>NUCLEOTIDE SEQUENCE [LARGE SCALE GENOMIC DNA]</scope>
    <source>
        <strain evidence="14">SC8812_S17_10</strain>
    </source>
</reference>
<evidence type="ECO:0000256" key="8">
    <source>
        <dbReference type="ARBA" id="ARBA00023016"/>
    </source>
</evidence>
<dbReference type="InterPro" id="IPR027543">
    <property type="entry name" value="Lon_bac"/>
</dbReference>
<dbReference type="GO" id="GO:0004176">
    <property type="term" value="F:ATP-dependent peptidase activity"/>
    <property type="evidence" value="ECO:0007669"/>
    <property type="project" value="UniProtKB-UniRule"/>
</dbReference>
<dbReference type="GO" id="GO:0006508">
    <property type="term" value="P:proteolysis"/>
    <property type="evidence" value="ECO:0007669"/>
    <property type="project" value="UniProtKB-KW"/>
</dbReference>
<evidence type="ECO:0000259" key="12">
    <source>
        <dbReference type="PROSITE" id="PS51786"/>
    </source>
</evidence>
<dbReference type="GO" id="GO:0004252">
    <property type="term" value="F:serine-type endopeptidase activity"/>
    <property type="evidence" value="ECO:0007669"/>
    <property type="project" value="UniProtKB-UniRule"/>
</dbReference>
<accession>A0A934N8X4</accession>
<dbReference type="SMART" id="SM00464">
    <property type="entry name" value="LON"/>
    <property type="match status" value="1"/>
</dbReference>
<evidence type="ECO:0000313" key="14">
    <source>
        <dbReference type="EMBL" id="MBJ7599931.1"/>
    </source>
</evidence>
<dbReference type="InterPro" id="IPR003593">
    <property type="entry name" value="AAA+_ATPase"/>
</dbReference>
<dbReference type="InterPro" id="IPR014721">
    <property type="entry name" value="Ribsml_uS5_D2-typ_fold_subgr"/>
</dbReference>
<dbReference type="FunFam" id="3.30.230.10:FF:000019">
    <property type="entry name" value="Lon protease homolog 2, peroxisomal"/>
    <property type="match status" value="1"/>
</dbReference>
<evidence type="ECO:0000256" key="11">
    <source>
        <dbReference type="PROSITE-ProRule" id="PRU01122"/>
    </source>
</evidence>
<dbReference type="PRINTS" id="PR00830">
    <property type="entry name" value="ENDOLAPTASE"/>
</dbReference>
<dbReference type="SUPFAM" id="SSF88697">
    <property type="entry name" value="PUA domain-like"/>
    <property type="match status" value="1"/>
</dbReference>
<dbReference type="InterPro" id="IPR003959">
    <property type="entry name" value="ATPase_AAA_core"/>
</dbReference>
<dbReference type="FunFam" id="1.20.5.5270:FF:000002">
    <property type="entry name" value="Lon protease homolog"/>
    <property type="match status" value="1"/>
</dbReference>
<keyword evidence="8" id="KW-0346">Stress response</keyword>
<dbReference type="InterPro" id="IPR027417">
    <property type="entry name" value="P-loop_NTPase"/>
</dbReference>
<keyword evidence="4 10" id="KW-0547">Nucleotide-binding</keyword>
<evidence type="ECO:0000256" key="9">
    <source>
        <dbReference type="PIRSR" id="PIRSR001174-1"/>
    </source>
</evidence>
<organism evidence="14 15">
    <name type="scientific">Candidatus Nephthysia bennettiae</name>
    <dbReference type="NCBI Taxonomy" id="3127016"/>
    <lineage>
        <taxon>Bacteria</taxon>
        <taxon>Bacillati</taxon>
        <taxon>Candidatus Dormiibacterota</taxon>
        <taxon>Candidatus Dormibacteria</taxon>
        <taxon>Candidatus Dormibacterales</taxon>
        <taxon>Candidatus Dormibacteraceae</taxon>
        <taxon>Candidatus Nephthysia</taxon>
    </lineage>
</organism>
<dbReference type="InterPro" id="IPR020568">
    <property type="entry name" value="Ribosomal_Su5_D2-typ_SF"/>
</dbReference>
<dbReference type="EMBL" id="JAEKNR010000178">
    <property type="protein sequence ID" value="MBJ7599931.1"/>
    <property type="molecule type" value="Genomic_DNA"/>
</dbReference>
<dbReference type="PIRSF" id="PIRSF001174">
    <property type="entry name" value="Lon_proteas"/>
    <property type="match status" value="1"/>
</dbReference>